<dbReference type="PANTHER" id="PTHR43784">
    <property type="entry name" value="GDSL-LIKE LIPASE/ACYLHYDROLASE, PUTATIVE (AFU_ORTHOLOGUE AFUA_2G00820)-RELATED"/>
    <property type="match status" value="1"/>
</dbReference>
<dbReference type="PROSITE" id="PS51257">
    <property type="entry name" value="PROKAR_LIPOPROTEIN"/>
    <property type="match status" value="1"/>
</dbReference>
<organism evidence="2 3">
    <name type="scientific">Actinoplanes oblitus</name>
    <dbReference type="NCBI Taxonomy" id="3040509"/>
    <lineage>
        <taxon>Bacteria</taxon>
        <taxon>Bacillati</taxon>
        <taxon>Actinomycetota</taxon>
        <taxon>Actinomycetes</taxon>
        <taxon>Micromonosporales</taxon>
        <taxon>Micromonosporaceae</taxon>
        <taxon>Actinoplanes</taxon>
    </lineage>
</organism>
<proteinExistence type="predicted"/>
<gene>
    <name evidence="2" type="ORF">ACTOB_006334</name>
</gene>
<dbReference type="InterPro" id="IPR036514">
    <property type="entry name" value="SGNH_hydro_sf"/>
</dbReference>
<evidence type="ECO:0000313" key="3">
    <source>
        <dbReference type="Proteomes" id="UP001240150"/>
    </source>
</evidence>
<dbReference type="Proteomes" id="UP001240150">
    <property type="component" value="Chromosome"/>
</dbReference>
<dbReference type="InterPro" id="IPR053140">
    <property type="entry name" value="GDSL_Rv0518-like"/>
</dbReference>
<feature type="domain" description="SGNH hydrolase-type esterase" evidence="1">
    <location>
        <begin position="213"/>
        <end position="401"/>
    </location>
</feature>
<dbReference type="Gene3D" id="3.40.50.1110">
    <property type="entry name" value="SGNH hydrolase"/>
    <property type="match status" value="1"/>
</dbReference>
<dbReference type="PANTHER" id="PTHR43784:SF2">
    <property type="entry name" value="GDSL-LIKE LIPASE_ACYLHYDROLASE, PUTATIVE (AFU_ORTHOLOGUE AFUA_2G00820)-RELATED"/>
    <property type="match status" value="1"/>
</dbReference>
<dbReference type="EMBL" id="CP126980">
    <property type="protein sequence ID" value="WIM94317.1"/>
    <property type="molecule type" value="Genomic_DNA"/>
</dbReference>
<evidence type="ECO:0000313" key="2">
    <source>
        <dbReference type="EMBL" id="WIM94317.1"/>
    </source>
</evidence>
<keyword evidence="3" id="KW-1185">Reference proteome</keyword>
<dbReference type="InterPro" id="IPR013830">
    <property type="entry name" value="SGNH_hydro"/>
</dbReference>
<name>A0ABY8WBJ5_9ACTN</name>
<evidence type="ECO:0000259" key="1">
    <source>
        <dbReference type="Pfam" id="PF13472"/>
    </source>
</evidence>
<sequence length="412" mass="42103">MRWDGAAGLAGGVILLLAGCGAVSASPPATVAGSVPASPSAGAAAEGWVATWGAAMTDGGQSFHRQTVRQIVHTSVAGDGARLRLSHAFGTTPLVIGGVHVARRATGSGIERATDTAVTFGGKATVTIPAGGSVTSDRVDFAVPADADLAVSVYLPATTGETTRHPLATQHTYIGTGDQLTATTVSGATTSSSYFFLTGLDVFDSGADGTIVAFGASITDGLGSTVGAARRWPDLLADRLRADGRTIGVVNTGISGNRLTADGRDGRGESAAHRFDQDVLQRTGVRWVIISDDPLNDLGSTHPPATDELIGAYRQLIDRGHAAGIKVICSTLTPFHGAAYWSSAGERGRTAVNAFVRGAGSGCDAVLDQDTATHDPAAPTRYLPANDSGDHLHPGDKGMQVIAEAVDLDWLD</sequence>
<dbReference type="RefSeq" id="WP_284915520.1">
    <property type="nucleotide sequence ID" value="NZ_CP126980.1"/>
</dbReference>
<reference evidence="2 3" key="1">
    <citation type="submission" date="2023-06" db="EMBL/GenBank/DDBJ databases">
        <authorList>
            <person name="Yushchuk O."/>
            <person name="Binda E."/>
            <person name="Ruckert-Reed C."/>
            <person name="Fedorenko V."/>
            <person name="Kalinowski J."/>
            <person name="Marinelli F."/>
        </authorList>
    </citation>
    <scope>NUCLEOTIDE SEQUENCE [LARGE SCALE GENOMIC DNA]</scope>
    <source>
        <strain evidence="2 3">NRRL 3884</strain>
    </source>
</reference>
<protein>
    <submittedName>
        <fullName evidence="2">GDSL-type esterase/lipase family protein</fullName>
    </submittedName>
</protein>
<dbReference type="Pfam" id="PF13472">
    <property type="entry name" value="Lipase_GDSL_2"/>
    <property type="match status" value="1"/>
</dbReference>
<dbReference type="SUPFAM" id="SSF52266">
    <property type="entry name" value="SGNH hydrolase"/>
    <property type="match status" value="1"/>
</dbReference>
<accession>A0ABY8WBJ5</accession>